<dbReference type="Pfam" id="PF00834">
    <property type="entry name" value="Ribul_P_3_epim"/>
    <property type="match status" value="1"/>
</dbReference>
<dbReference type="GO" id="GO:0016857">
    <property type="term" value="F:racemase and epimerase activity, acting on carbohydrates and derivatives"/>
    <property type="evidence" value="ECO:0007669"/>
    <property type="project" value="InterPro"/>
</dbReference>
<keyword evidence="2" id="KW-0413">Isomerase</keyword>
<dbReference type="RefSeq" id="WP_064600219.1">
    <property type="nucleotide sequence ID" value="NZ_CP134782.1"/>
</dbReference>
<sequence>MNAHFAGLSRAACVQLLRRYPLSTGILAGQWLHLNDHLQVLRQREQPLLHVDIMDGQFCPQFTVGPWAVEQLPQEWLKDAHLMVNNPFPVAQACVAAGAHCITLQAESPGNVHAVLHWLGEQTVPVDGGEMPVIRGISLSPGTPLETLVPLLDQVEVIQLLAVNPGYGSKLAVPVLKQRLADLLRLLGNAREHKLIAVDGALLLQDVAGLRASGIDRVVSGSALFRGNMLDKNLTDWLAVLTPG</sequence>
<evidence type="ECO:0000313" key="4">
    <source>
        <dbReference type="Proteomes" id="UP000078225"/>
    </source>
</evidence>
<proteinExistence type="predicted"/>
<dbReference type="SUPFAM" id="SSF51366">
    <property type="entry name" value="Ribulose-phoshate binding barrel"/>
    <property type="match status" value="1"/>
</dbReference>
<reference evidence="4" key="1">
    <citation type="submission" date="2016-05" db="EMBL/GenBank/DDBJ databases">
        <authorList>
            <person name="Behera P."/>
            <person name="Vaishampayan P."/>
            <person name="Singh N."/>
            <person name="Raina V."/>
            <person name="Suar M."/>
            <person name="Pattnaik A."/>
            <person name="Rastogi G."/>
        </authorList>
    </citation>
    <scope>NUCLEOTIDE SEQUENCE [LARGE SCALE GENOMIC DNA]</scope>
    <source>
        <strain evidence="4">MP23</strain>
    </source>
</reference>
<organism evidence="3 4">
    <name type="scientific">Mangrovibacter phragmitis</name>
    <dbReference type="NCBI Taxonomy" id="1691903"/>
    <lineage>
        <taxon>Bacteria</taxon>
        <taxon>Pseudomonadati</taxon>
        <taxon>Pseudomonadota</taxon>
        <taxon>Gammaproteobacteria</taxon>
        <taxon>Enterobacterales</taxon>
        <taxon>Enterobacteriaceae</taxon>
        <taxon>Mangrovibacter</taxon>
    </lineage>
</organism>
<accession>A0A1B7L0Z3</accession>
<name>A0A1B7L0Z3_9ENTR</name>
<evidence type="ECO:0000256" key="1">
    <source>
        <dbReference type="ARBA" id="ARBA00022723"/>
    </source>
</evidence>
<dbReference type="EMBL" id="LYRP01000043">
    <property type="protein sequence ID" value="OAT75875.1"/>
    <property type="molecule type" value="Genomic_DNA"/>
</dbReference>
<protein>
    <submittedName>
        <fullName evidence="3">Epimerase</fullName>
    </submittedName>
</protein>
<gene>
    <name evidence="3" type="ORF">A9B99_13775</name>
</gene>
<dbReference type="PANTHER" id="PTHR11749">
    <property type="entry name" value="RIBULOSE-5-PHOSPHATE-3-EPIMERASE"/>
    <property type="match status" value="1"/>
</dbReference>
<comment type="caution">
    <text evidence="3">The sequence shown here is derived from an EMBL/GenBank/DDBJ whole genome shotgun (WGS) entry which is preliminary data.</text>
</comment>
<dbReference type="InterPro" id="IPR000056">
    <property type="entry name" value="Ribul_P_3_epim-like"/>
</dbReference>
<evidence type="ECO:0000256" key="2">
    <source>
        <dbReference type="ARBA" id="ARBA00023235"/>
    </source>
</evidence>
<dbReference type="OrthoDB" id="5676666at2"/>
<dbReference type="STRING" id="1691903.A9B99_13775"/>
<dbReference type="InterPro" id="IPR011060">
    <property type="entry name" value="RibuloseP-bd_barrel"/>
</dbReference>
<keyword evidence="1" id="KW-0479">Metal-binding</keyword>
<keyword evidence="4" id="KW-1185">Reference proteome</keyword>
<dbReference type="Proteomes" id="UP000078225">
    <property type="component" value="Unassembled WGS sequence"/>
</dbReference>
<dbReference type="Gene3D" id="3.20.20.70">
    <property type="entry name" value="Aldolase class I"/>
    <property type="match status" value="1"/>
</dbReference>
<evidence type="ECO:0000313" key="3">
    <source>
        <dbReference type="EMBL" id="OAT75875.1"/>
    </source>
</evidence>
<dbReference type="GO" id="GO:0005975">
    <property type="term" value="P:carbohydrate metabolic process"/>
    <property type="evidence" value="ECO:0007669"/>
    <property type="project" value="InterPro"/>
</dbReference>
<dbReference type="CDD" id="cd00429">
    <property type="entry name" value="RPE"/>
    <property type="match status" value="1"/>
</dbReference>
<dbReference type="InterPro" id="IPR013785">
    <property type="entry name" value="Aldolase_TIM"/>
</dbReference>
<dbReference type="GO" id="GO:0046872">
    <property type="term" value="F:metal ion binding"/>
    <property type="evidence" value="ECO:0007669"/>
    <property type="project" value="UniProtKB-KW"/>
</dbReference>
<dbReference type="AlphaFoldDB" id="A0A1B7L0Z3"/>